<reference evidence="2 3" key="1">
    <citation type="submission" date="2024-06" db="EMBL/GenBank/DDBJ databases">
        <title>The Natural Products Discovery Center: Release of the First 8490 Sequenced Strains for Exploring Actinobacteria Biosynthetic Diversity.</title>
        <authorList>
            <person name="Kalkreuter E."/>
            <person name="Kautsar S.A."/>
            <person name="Yang D."/>
            <person name="Bader C.D."/>
            <person name="Teijaro C.N."/>
            <person name="Fluegel L."/>
            <person name="Davis C.M."/>
            <person name="Simpson J.R."/>
            <person name="Lauterbach L."/>
            <person name="Steele A.D."/>
            <person name="Gui C."/>
            <person name="Meng S."/>
            <person name="Li G."/>
            <person name="Viehrig K."/>
            <person name="Ye F."/>
            <person name="Su P."/>
            <person name="Kiefer A.F."/>
            <person name="Nichols A."/>
            <person name="Cepeda A.J."/>
            <person name="Yan W."/>
            <person name="Fan B."/>
            <person name="Jiang Y."/>
            <person name="Adhikari A."/>
            <person name="Zheng C.-J."/>
            <person name="Schuster L."/>
            <person name="Cowan T.M."/>
            <person name="Smanski M.J."/>
            <person name="Chevrette M.G."/>
            <person name="De Carvalho L.P.S."/>
            <person name="Shen B."/>
        </authorList>
    </citation>
    <scope>NUCLEOTIDE SEQUENCE [LARGE SCALE GENOMIC DNA]</scope>
    <source>
        <strain evidence="2 3">NPDC038104</strain>
    </source>
</reference>
<accession>A0ABV2YB43</accession>
<evidence type="ECO:0000313" key="2">
    <source>
        <dbReference type="EMBL" id="MEU3552948.1"/>
    </source>
</evidence>
<feature type="region of interest" description="Disordered" evidence="1">
    <location>
        <begin position="136"/>
        <end position="171"/>
    </location>
</feature>
<dbReference type="EMBL" id="JBEZUR010000002">
    <property type="protein sequence ID" value="MEU3552948.1"/>
    <property type="molecule type" value="Genomic_DNA"/>
</dbReference>
<gene>
    <name evidence="2" type="ORF">AB0E65_01715</name>
</gene>
<dbReference type="RefSeq" id="WP_108954003.1">
    <property type="nucleotide sequence ID" value="NZ_BEVZ01000003.1"/>
</dbReference>
<protein>
    <submittedName>
        <fullName evidence="2">Nucleopolyhedrovirus P10 family protein</fullName>
    </submittedName>
</protein>
<evidence type="ECO:0000256" key="1">
    <source>
        <dbReference type="SAM" id="MobiDB-lite"/>
    </source>
</evidence>
<feature type="compositionally biased region" description="Acidic residues" evidence="1">
    <location>
        <begin position="144"/>
        <end position="153"/>
    </location>
</feature>
<comment type="caution">
    <text evidence="2">The sequence shown here is derived from an EMBL/GenBank/DDBJ whole genome shotgun (WGS) entry which is preliminary data.</text>
</comment>
<sequence>MTSHARRTPQELAGTLRHRTGLGRPLPLGGPGDGLWIAARPARAALRRAALQVRGIRLRSLRIDPADGSGRRPGPPAPEAAAAPGPLRVAAAFAAEGGEPVTEAARRLREALAAAAGELGLLVGTVDLEVTDLLVDGDGRSGDAEAEEDEDEPFGPPGPARPAGDHHAPVGGDEALVDAAVRAVPGVLEPRGMPVVPGGPVRRGLHLSEEAGTGRRLVRVDVAVSRARRPLDVARDVRGAVTGVLPQAEVAVLVTAVE</sequence>
<name>A0ABV2YB43_9ACTN</name>
<organism evidence="2 3">
    <name type="scientific">Streptomyces fragilis</name>
    <dbReference type="NCBI Taxonomy" id="67301"/>
    <lineage>
        <taxon>Bacteria</taxon>
        <taxon>Bacillati</taxon>
        <taxon>Actinomycetota</taxon>
        <taxon>Actinomycetes</taxon>
        <taxon>Kitasatosporales</taxon>
        <taxon>Streptomycetaceae</taxon>
        <taxon>Streptomyces</taxon>
    </lineage>
</organism>
<keyword evidence="3" id="KW-1185">Reference proteome</keyword>
<dbReference type="Proteomes" id="UP001550850">
    <property type="component" value="Unassembled WGS sequence"/>
</dbReference>
<feature type="region of interest" description="Disordered" evidence="1">
    <location>
        <begin position="63"/>
        <end position="84"/>
    </location>
</feature>
<proteinExistence type="predicted"/>
<feature type="region of interest" description="Disordered" evidence="1">
    <location>
        <begin position="1"/>
        <end position="25"/>
    </location>
</feature>
<evidence type="ECO:0000313" key="3">
    <source>
        <dbReference type="Proteomes" id="UP001550850"/>
    </source>
</evidence>